<evidence type="ECO:0000313" key="6">
    <source>
        <dbReference type="EMBL" id="WOL08413.1"/>
    </source>
</evidence>
<dbReference type="InterPro" id="IPR001005">
    <property type="entry name" value="SANT/Myb"/>
</dbReference>
<evidence type="ECO:0000259" key="5">
    <source>
        <dbReference type="PROSITE" id="PS51294"/>
    </source>
</evidence>
<keyword evidence="7" id="KW-1185">Reference proteome</keyword>
<feature type="domain" description="HTH myb-type" evidence="5">
    <location>
        <begin position="499"/>
        <end position="558"/>
    </location>
</feature>
<dbReference type="Pfam" id="PF23603">
    <property type="entry name" value="Ubiquitin_TPR1"/>
    <property type="match status" value="1"/>
</dbReference>
<feature type="domain" description="Ubiquitin-like" evidence="3">
    <location>
        <begin position="326"/>
        <end position="401"/>
    </location>
</feature>
<organism evidence="6 7">
    <name type="scientific">Canna indica</name>
    <name type="common">Indian-shot</name>
    <dbReference type="NCBI Taxonomy" id="4628"/>
    <lineage>
        <taxon>Eukaryota</taxon>
        <taxon>Viridiplantae</taxon>
        <taxon>Streptophyta</taxon>
        <taxon>Embryophyta</taxon>
        <taxon>Tracheophyta</taxon>
        <taxon>Spermatophyta</taxon>
        <taxon>Magnoliopsida</taxon>
        <taxon>Liliopsida</taxon>
        <taxon>Zingiberales</taxon>
        <taxon>Cannaceae</taxon>
        <taxon>Canna</taxon>
    </lineage>
</organism>
<dbReference type="SUPFAM" id="SSF46689">
    <property type="entry name" value="Homeodomain-like"/>
    <property type="match status" value="1"/>
</dbReference>
<dbReference type="EMBL" id="CP136894">
    <property type="protein sequence ID" value="WOL08413.1"/>
    <property type="molecule type" value="Genomic_DNA"/>
</dbReference>
<dbReference type="InterPro" id="IPR031105">
    <property type="entry name" value="TRP_plant"/>
</dbReference>
<feature type="domain" description="Myb-like" evidence="4">
    <location>
        <begin position="499"/>
        <end position="554"/>
    </location>
</feature>
<dbReference type="PROSITE" id="PS50053">
    <property type="entry name" value="UBIQUITIN_2"/>
    <property type="match status" value="1"/>
</dbReference>
<gene>
    <name evidence="6" type="ORF">Cni_G17166</name>
</gene>
<dbReference type="CDD" id="cd17039">
    <property type="entry name" value="Ubl_ubiquitin_like"/>
    <property type="match status" value="1"/>
</dbReference>
<evidence type="ECO:0000259" key="3">
    <source>
        <dbReference type="PROSITE" id="PS50053"/>
    </source>
</evidence>
<evidence type="ECO:0000259" key="4">
    <source>
        <dbReference type="PROSITE" id="PS50090"/>
    </source>
</evidence>
<name>A0AAQ3QGH6_9LILI</name>
<evidence type="ECO:0000313" key="7">
    <source>
        <dbReference type="Proteomes" id="UP001327560"/>
    </source>
</evidence>
<feature type="compositionally biased region" description="Basic residues" evidence="2">
    <location>
        <begin position="23"/>
        <end position="32"/>
    </location>
</feature>
<evidence type="ECO:0000256" key="1">
    <source>
        <dbReference type="ARBA" id="ARBA00023125"/>
    </source>
</evidence>
<evidence type="ECO:0000256" key="2">
    <source>
        <dbReference type="SAM" id="MobiDB-lite"/>
    </source>
</evidence>
<dbReference type="InterPro" id="IPR057625">
    <property type="entry name" value="TPR1-6-like_ubiquitin"/>
</dbReference>
<sequence length="595" mass="66401">MSVLDTGQQKKSHSYARGSPHIPKGKRSVTQKRQIVKKLEKNRLSAFDMLVTAAAAVLEMEKSQTRCNTTGKYIPIASMDTVKQEQKNKEKLFELEGFHKLSSSDFEDDDAFEKPKVSRTSHFPPPFEKSISYMNAKCSKGKLHSYMESHEFKHDEIKTELQAELMPGYEIKDFIGYCGNVAGPSYRRKDDIFFSADKDDEKFSICTHPTTLDSNESCRLHDVGDCRIRKHLTSKFQKVSQSKLKDDEKQKAPLPLKRFYNTWDKTEGSSSVKKRKLSDGCSIEAGAVGIKLETNDSISSLSGANDSTSSAITGDKAGFESSDNPVKLIIKPCEMPELVIEVTETATVGSLKRRIVEALIDILESGLNVNVILQGKMVGDDDKTLLEAGISHGARLMFRLEANPKEAQEHLPGSEDPHFLSLGRSSEDIPRITSTITPGATQSIEACHENGYDTGQFPVNASSSENKVSNLLSLVVTSKTDGLVMVNSQQHKPKGIEATRRRVRRPFSVSEVEALVLAVEKLGTGRWRDVKLHAFEHAKHRTYVDLKDKWKTLVHTAKISPQQRRGEPVPQELLDRVLLAHAYWSRQQANSQSLA</sequence>
<dbReference type="PROSITE" id="PS50090">
    <property type="entry name" value="MYB_LIKE"/>
    <property type="match status" value="1"/>
</dbReference>
<dbReference type="InterPro" id="IPR009057">
    <property type="entry name" value="Homeodomain-like_sf"/>
</dbReference>
<dbReference type="GO" id="GO:0042162">
    <property type="term" value="F:telomeric DNA binding"/>
    <property type="evidence" value="ECO:0007669"/>
    <property type="project" value="UniProtKB-ARBA"/>
</dbReference>
<feature type="region of interest" description="Disordered" evidence="2">
    <location>
        <begin position="1"/>
        <end position="32"/>
    </location>
</feature>
<reference evidence="6 7" key="1">
    <citation type="submission" date="2023-10" db="EMBL/GenBank/DDBJ databases">
        <title>Chromosome-scale genome assembly provides insights into flower coloration mechanisms of Canna indica.</title>
        <authorList>
            <person name="Li C."/>
        </authorList>
    </citation>
    <scope>NUCLEOTIDE SEQUENCE [LARGE SCALE GENOMIC DNA]</scope>
    <source>
        <tissue evidence="6">Flower</tissue>
    </source>
</reference>
<dbReference type="CDD" id="cd11660">
    <property type="entry name" value="SANT_TRF"/>
    <property type="match status" value="1"/>
</dbReference>
<protein>
    <submittedName>
        <fullName evidence="6">Telomere repeat-binding protein 2</fullName>
    </submittedName>
</protein>
<dbReference type="InterPro" id="IPR029071">
    <property type="entry name" value="Ubiquitin-like_domsf"/>
</dbReference>
<dbReference type="SUPFAM" id="SSF54236">
    <property type="entry name" value="Ubiquitin-like"/>
    <property type="match status" value="1"/>
</dbReference>
<keyword evidence="1" id="KW-0238">DNA-binding</keyword>
<proteinExistence type="predicted"/>
<dbReference type="InterPro" id="IPR000626">
    <property type="entry name" value="Ubiquitin-like_dom"/>
</dbReference>
<dbReference type="PROSITE" id="PS51294">
    <property type="entry name" value="HTH_MYB"/>
    <property type="match status" value="1"/>
</dbReference>
<dbReference type="SMART" id="SM00717">
    <property type="entry name" value="SANT"/>
    <property type="match status" value="1"/>
</dbReference>
<dbReference type="PANTHER" id="PTHR21717:SF70">
    <property type="entry name" value="TELOMERE REPEAT-BINDING PROTEIN 2-RELATED"/>
    <property type="match status" value="1"/>
</dbReference>
<dbReference type="PANTHER" id="PTHR21717">
    <property type="entry name" value="TELOMERIC REPEAT BINDING PROTEIN"/>
    <property type="match status" value="1"/>
</dbReference>
<accession>A0AAQ3QGH6</accession>
<dbReference type="AlphaFoldDB" id="A0AAQ3QGH6"/>
<dbReference type="Proteomes" id="UP001327560">
    <property type="component" value="Chromosome 5"/>
</dbReference>
<dbReference type="InterPro" id="IPR017930">
    <property type="entry name" value="Myb_dom"/>
</dbReference>
<dbReference type="Gene3D" id="1.10.246.220">
    <property type="match status" value="1"/>
</dbReference>